<protein>
    <submittedName>
        <fullName evidence="2">Uncharacterized protein</fullName>
    </submittedName>
</protein>
<feature type="region of interest" description="Disordered" evidence="1">
    <location>
        <begin position="33"/>
        <end position="71"/>
    </location>
</feature>
<evidence type="ECO:0000256" key="1">
    <source>
        <dbReference type="SAM" id="MobiDB-lite"/>
    </source>
</evidence>
<feature type="non-terminal residue" evidence="2">
    <location>
        <position position="1"/>
    </location>
</feature>
<feature type="non-terminal residue" evidence="2">
    <location>
        <position position="71"/>
    </location>
</feature>
<reference evidence="2 3" key="1">
    <citation type="submission" date="2024-05" db="EMBL/GenBank/DDBJ databases">
        <title>Genome sequencing and assembly of Indian major carp, Cirrhinus mrigala (Hamilton, 1822).</title>
        <authorList>
            <person name="Mohindra V."/>
            <person name="Chowdhury L.M."/>
            <person name="Lal K."/>
            <person name="Jena J.K."/>
        </authorList>
    </citation>
    <scope>NUCLEOTIDE SEQUENCE [LARGE SCALE GENOMIC DNA]</scope>
    <source>
        <strain evidence="2">CM1030</strain>
        <tissue evidence="2">Blood</tissue>
    </source>
</reference>
<dbReference type="AlphaFoldDB" id="A0ABD0PB89"/>
<keyword evidence="3" id="KW-1185">Reference proteome</keyword>
<dbReference type="EMBL" id="JAMKFB020000017">
    <property type="protein sequence ID" value="KAL0170876.1"/>
    <property type="molecule type" value="Genomic_DNA"/>
</dbReference>
<sequence length="71" mass="7745">QCQENEAAQPACGALRVADTAVWEDRWQLSTNSLSREHGERPFRGVQNTQLSSPRVLLAPAQKGNGGLLTQ</sequence>
<organism evidence="2 3">
    <name type="scientific">Cirrhinus mrigala</name>
    <name type="common">Mrigala</name>
    <dbReference type="NCBI Taxonomy" id="683832"/>
    <lineage>
        <taxon>Eukaryota</taxon>
        <taxon>Metazoa</taxon>
        <taxon>Chordata</taxon>
        <taxon>Craniata</taxon>
        <taxon>Vertebrata</taxon>
        <taxon>Euteleostomi</taxon>
        <taxon>Actinopterygii</taxon>
        <taxon>Neopterygii</taxon>
        <taxon>Teleostei</taxon>
        <taxon>Ostariophysi</taxon>
        <taxon>Cypriniformes</taxon>
        <taxon>Cyprinidae</taxon>
        <taxon>Labeoninae</taxon>
        <taxon>Labeonini</taxon>
        <taxon>Cirrhinus</taxon>
    </lineage>
</organism>
<proteinExistence type="predicted"/>
<evidence type="ECO:0000313" key="3">
    <source>
        <dbReference type="Proteomes" id="UP001529510"/>
    </source>
</evidence>
<evidence type="ECO:0000313" key="2">
    <source>
        <dbReference type="EMBL" id="KAL0170876.1"/>
    </source>
</evidence>
<gene>
    <name evidence="2" type="ORF">M9458_035472</name>
</gene>
<comment type="caution">
    <text evidence="2">The sequence shown here is derived from an EMBL/GenBank/DDBJ whole genome shotgun (WGS) entry which is preliminary data.</text>
</comment>
<accession>A0ABD0PB89</accession>
<name>A0ABD0PB89_CIRMR</name>
<dbReference type="Proteomes" id="UP001529510">
    <property type="component" value="Unassembled WGS sequence"/>
</dbReference>